<protein>
    <recommendedName>
        <fullName evidence="2">PIN domain-containing protein</fullName>
    </recommendedName>
</protein>
<proteinExistence type="predicted"/>
<comment type="caution">
    <text evidence="1">The sequence shown here is derived from an EMBL/GenBank/DDBJ whole genome shotgun (WGS) entry which is preliminary data.</text>
</comment>
<reference evidence="1" key="1">
    <citation type="journal article" date="2020" name="mSystems">
        <title>Genome- and Community-Level Interaction Insights into Carbon Utilization and Element Cycling Functions of Hydrothermarchaeota in Hydrothermal Sediment.</title>
        <authorList>
            <person name="Zhou Z."/>
            <person name="Liu Y."/>
            <person name="Xu W."/>
            <person name="Pan J."/>
            <person name="Luo Z.H."/>
            <person name="Li M."/>
        </authorList>
    </citation>
    <scope>NUCLEOTIDE SEQUENCE [LARGE SCALE GENOMIC DNA]</scope>
    <source>
        <strain evidence="1">SpSt-468</strain>
    </source>
</reference>
<name>A0A7C3IW90_9CREN</name>
<evidence type="ECO:0008006" key="2">
    <source>
        <dbReference type="Google" id="ProtNLM"/>
    </source>
</evidence>
<gene>
    <name evidence="1" type="ORF">ENS19_00415</name>
</gene>
<accession>A0A7C3IW90</accession>
<dbReference type="AlphaFoldDB" id="A0A7C3IW90"/>
<organism evidence="1">
    <name type="scientific">Candidatus Methanomethylicus mesodigestus</name>
    <dbReference type="NCBI Taxonomy" id="1867258"/>
    <lineage>
        <taxon>Archaea</taxon>
        <taxon>Thermoproteota</taxon>
        <taxon>Methanosuratincolia</taxon>
        <taxon>Candidatus Methanomethylicales</taxon>
        <taxon>Candidatus Methanomethylicaceae</taxon>
        <taxon>Candidatus Methanomethylicus</taxon>
    </lineage>
</organism>
<evidence type="ECO:0000313" key="1">
    <source>
        <dbReference type="EMBL" id="HFK19730.1"/>
    </source>
</evidence>
<dbReference type="EMBL" id="DSTX01000001">
    <property type="protein sequence ID" value="HFK19730.1"/>
    <property type="molecule type" value="Genomic_DNA"/>
</dbReference>
<sequence length="332" mass="37336">MEGATIKEGELQILLNLIGDRLDFSYPLLGVHVLDAKLSGESYSLSADISSIGIPKDLGPLSPELPCATDLTECLMSSGVLAFANIDEIRRQINLYRGLKRRACFCPDTNILYRRFFSTTGLIEPKETCVIDIVKSEIQSQLNYKYSPDQINELKKHLPYNRDLLDEFVNRKTKKARKAAYFANKELAFLREGAMEIASPERGSTDKEGNDWIIAKALRRLETERSVMPVLLTADSSMVEICKGENLEYIHFKMAFGAGDMVATPRQMVDLISGLAAVLGVVKLNSIYIFSEFKGKHDIDELKVYFLDNANSETFKRDLRICRKLTELLGTS</sequence>